<feature type="domain" description="Lactococcus lactis RepB C-terminal" evidence="1">
    <location>
        <begin position="106"/>
        <end position="228"/>
    </location>
</feature>
<dbReference type="GO" id="GO:0032196">
    <property type="term" value="P:transposition"/>
    <property type="evidence" value="ECO:0007669"/>
    <property type="project" value="UniProtKB-KW"/>
</dbReference>
<dbReference type="EMBL" id="RJNJ01000004">
    <property type="protein sequence ID" value="RSI68586.1"/>
    <property type="molecule type" value="Genomic_DNA"/>
</dbReference>
<dbReference type="GO" id="GO:0006310">
    <property type="term" value="P:DNA recombination"/>
    <property type="evidence" value="ECO:0007669"/>
    <property type="project" value="UniProtKB-KW"/>
</dbReference>
<comment type="caution">
    <text evidence="2">The sequence shown here is derived from an EMBL/GenBank/DDBJ whole genome shotgun (WGS) entry which is preliminary data.</text>
</comment>
<reference evidence="2 3" key="1">
    <citation type="submission" date="2018-11" db="EMBL/GenBank/DDBJ databases">
        <title>Species Designations Belie Phenotypic and Genotypic Heterogeneity in Oral Streptococci.</title>
        <authorList>
            <person name="Velsko I."/>
        </authorList>
    </citation>
    <scope>NUCLEOTIDE SEQUENCE [LARGE SCALE GENOMIC DNA]</scope>
    <source>
        <strain evidence="2 3">BCC63</strain>
    </source>
</reference>
<protein>
    <recommendedName>
        <fullName evidence="1">Lactococcus lactis RepB C-terminal domain-containing protein</fullName>
    </recommendedName>
</protein>
<evidence type="ECO:0000259" key="1">
    <source>
        <dbReference type="Pfam" id="PF06430"/>
    </source>
</evidence>
<dbReference type="PANTHER" id="PTHR35528">
    <property type="entry name" value="BLL1675 PROTEIN"/>
    <property type="match status" value="1"/>
</dbReference>
<gene>
    <name evidence="2" type="ORF">D8863_04260</name>
</gene>
<evidence type="ECO:0000313" key="3">
    <source>
        <dbReference type="Proteomes" id="UP000267593"/>
    </source>
</evidence>
<dbReference type="AlphaFoldDB" id="A0A428BSA8"/>
<evidence type="ECO:0000313" key="2">
    <source>
        <dbReference type="EMBL" id="RSI68586.1"/>
    </source>
</evidence>
<dbReference type="Pfam" id="PF06430">
    <property type="entry name" value="L_lactis_RepB_C"/>
    <property type="match status" value="1"/>
</dbReference>
<dbReference type="GO" id="GO:0003677">
    <property type="term" value="F:DNA binding"/>
    <property type="evidence" value="ECO:0007669"/>
    <property type="project" value="UniProtKB-KW"/>
</dbReference>
<dbReference type="Proteomes" id="UP000267593">
    <property type="component" value="Unassembled WGS sequence"/>
</dbReference>
<dbReference type="NCBIfam" id="NF033587">
    <property type="entry name" value="transpos_IS6"/>
    <property type="match status" value="1"/>
</dbReference>
<sequence>MNHFKGKQFQQDVIIVAVGYYLRYNLSYREVQELLYDRGINVCHTTIYRWVQEYSKILYHLWKKKNKQSFYSWKMDETYIKIKGRWHYLYRAIDADGLTLDIWLRKKRRADDNSYKLEDTAYQEDKARKAETEDKLAIEAMKSKYTTLLLENMLLSPFEMQDTKIMAGLQVHVYPLYDELKELRGLNSVKDHLSYVTSRREEYSKHNIARYLKKAIEQYLPTVKRQDLNHE</sequence>
<proteinExistence type="predicted"/>
<dbReference type="InterPro" id="IPR047930">
    <property type="entry name" value="Transpos_IS6"/>
</dbReference>
<name>A0A428BSA8_STROR</name>
<dbReference type="InterPro" id="IPR010931">
    <property type="entry name" value="L_lactis_RepB_C"/>
</dbReference>
<dbReference type="InterPro" id="IPR052183">
    <property type="entry name" value="IS_Transposase"/>
</dbReference>
<accession>A0A428BSA8</accession>
<dbReference type="PANTHER" id="PTHR35528:SF3">
    <property type="entry name" value="BLL1675 PROTEIN"/>
    <property type="match status" value="1"/>
</dbReference>
<dbReference type="RefSeq" id="WP_125441192.1">
    <property type="nucleotide sequence ID" value="NZ_RJNJ01000004.1"/>
</dbReference>
<organism evidence="2 3">
    <name type="scientific">Streptococcus oralis</name>
    <dbReference type="NCBI Taxonomy" id="1303"/>
    <lineage>
        <taxon>Bacteria</taxon>
        <taxon>Bacillati</taxon>
        <taxon>Bacillota</taxon>
        <taxon>Bacilli</taxon>
        <taxon>Lactobacillales</taxon>
        <taxon>Streptococcaceae</taxon>
        <taxon>Streptococcus</taxon>
    </lineage>
</organism>